<dbReference type="PRINTS" id="PR00313">
    <property type="entry name" value="CABNDNGRPT"/>
</dbReference>
<dbReference type="InterPro" id="IPR050557">
    <property type="entry name" value="RTX_toxin/Mannuronan_C5-epim"/>
</dbReference>
<dbReference type="PANTHER" id="PTHR38340:SF1">
    <property type="entry name" value="S-LAYER PROTEIN"/>
    <property type="match status" value="1"/>
</dbReference>
<dbReference type="AlphaFoldDB" id="A0A6J4S3E6"/>
<dbReference type="InterPro" id="IPR018511">
    <property type="entry name" value="Hemolysin-typ_Ca-bd_CS"/>
</dbReference>
<dbReference type="Gene3D" id="2.150.10.10">
    <property type="entry name" value="Serralysin-like metalloprotease, C-terminal"/>
    <property type="match status" value="1"/>
</dbReference>
<dbReference type="InterPro" id="IPR001343">
    <property type="entry name" value="Hemolysn_Ca-bd"/>
</dbReference>
<dbReference type="PROSITE" id="PS00330">
    <property type="entry name" value="HEMOLYSIN_CALCIUM"/>
    <property type="match status" value="1"/>
</dbReference>
<evidence type="ECO:0000256" key="3">
    <source>
        <dbReference type="SAM" id="MobiDB-lite"/>
    </source>
</evidence>
<keyword evidence="4" id="KW-0378">Hydrolase</keyword>
<evidence type="ECO:0000256" key="1">
    <source>
        <dbReference type="ARBA" id="ARBA00004613"/>
    </source>
</evidence>
<dbReference type="Pfam" id="PF00353">
    <property type="entry name" value="HemolysinCabind"/>
    <property type="match status" value="1"/>
</dbReference>
<dbReference type="EC" id="3.1.3.1" evidence="4"/>
<sequence length="128" mass="13241">MRGRLTLACVVVAIGVFLVGGVALAGSFRGTDGPDEISGTKRADTIRGLGGNDRLSGGGGADEIYGNGGSDKINGNNGDDRIMAVDGRRDTIYCGSGTKDFVYADPDPNGPNTLDVVYRGCETVKIIR</sequence>
<dbReference type="GO" id="GO:0004035">
    <property type="term" value="F:alkaline phosphatase activity"/>
    <property type="evidence" value="ECO:0007669"/>
    <property type="project" value="UniProtKB-EC"/>
</dbReference>
<organism evidence="4">
    <name type="scientific">uncultured Rubrobacteraceae bacterium</name>
    <dbReference type="NCBI Taxonomy" id="349277"/>
    <lineage>
        <taxon>Bacteria</taxon>
        <taxon>Bacillati</taxon>
        <taxon>Actinomycetota</taxon>
        <taxon>Rubrobacteria</taxon>
        <taxon>Rubrobacterales</taxon>
        <taxon>Rubrobacteraceae</taxon>
        <taxon>environmental samples</taxon>
    </lineage>
</organism>
<feature type="compositionally biased region" description="Gly residues" evidence="3">
    <location>
        <begin position="50"/>
        <end position="69"/>
    </location>
</feature>
<accession>A0A6J4S3E6</accession>
<protein>
    <submittedName>
        <fullName evidence="4">Alkaline phosphatase</fullName>
        <ecNumber evidence="4">3.1.3.1</ecNumber>
    </submittedName>
</protein>
<dbReference type="SUPFAM" id="SSF51120">
    <property type="entry name" value="beta-Roll"/>
    <property type="match status" value="1"/>
</dbReference>
<dbReference type="GO" id="GO:0005576">
    <property type="term" value="C:extracellular region"/>
    <property type="evidence" value="ECO:0007669"/>
    <property type="project" value="UniProtKB-SubCell"/>
</dbReference>
<evidence type="ECO:0000256" key="2">
    <source>
        <dbReference type="ARBA" id="ARBA00022525"/>
    </source>
</evidence>
<keyword evidence="2" id="KW-0964">Secreted</keyword>
<reference evidence="4" key="1">
    <citation type="submission" date="2020-02" db="EMBL/GenBank/DDBJ databases">
        <authorList>
            <person name="Meier V. D."/>
        </authorList>
    </citation>
    <scope>NUCLEOTIDE SEQUENCE</scope>
    <source>
        <strain evidence="4">AVDCRST_MAG12</strain>
    </source>
</reference>
<gene>
    <name evidence="4" type="ORF">AVDCRST_MAG12-1951</name>
</gene>
<comment type="subcellular location">
    <subcellularLocation>
        <location evidence="1">Secreted</location>
    </subcellularLocation>
</comment>
<dbReference type="InterPro" id="IPR011049">
    <property type="entry name" value="Serralysin-like_metalloprot_C"/>
</dbReference>
<proteinExistence type="predicted"/>
<dbReference type="PANTHER" id="PTHR38340">
    <property type="entry name" value="S-LAYER PROTEIN"/>
    <property type="match status" value="1"/>
</dbReference>
<evidence type="ECO:0000313" key="4">
    <source>
        <dbReference type="EMBL" id="CAA9488406.1"/>
    </source>
</evidence>
<name>A0A6J4S3E6_9ACTN</name>
<dbReference type="EMBL" id="CADCVK010000297">
    <property type="protein sequence ID" value="CAA9488406.1"/>
    <property type="molecule type" value="Genomic_DNA"/>
</dbReference>
<dbReference type="GO" id="GO:0005509">
    <property type="term" value="F:calcium ion binding"/>
    <property type="evidence" value="ECO:0007669"/>
    <property type="project" value="InterPro"/>
</dbReference>
<feature type="region of interest" description="Disordered" evidence="3">
    <location>
        <begin position="50"/>
        <end position="78"/>
    </location>
</feature>